<evidence type="ECO:0000313" key="2">
    <source>
        <dbReference type="Proteomes" id="UP000694864"/>
    </source>
</evidence>
<dbReference type="PANTHER" id="PTHR33284">
    <property type="entry name" value="RIBOSOMAL PROTEIN L25/GLN-TRNA SYNTHETASE, ANTI-CODON-BINDING DOMAIN-CONTAINING PROTEIN"/>
    <property type="match status" value="1"/>
</dbReference>
<dbReference type="Gene3D" id="2.170.120.20">
    <property type="entry name" value="Ribosomal protein L25, beta domain"/>
    <property type="match status" value="1"/>
</dbReference>
<dbReference type="GeneID" id="104762878"/>
<proteinExistence type="predicted"/>
<sequence length="268" mass="29412">MAKWLRGLRSVTAEVADLPANSFGRSIRCIHQYQTIQAIPREATGRGVSARDRTIGRIPAVVFPQSLLETDTSKRGASRKQLLTADKKQIKSIIDSVGLPFFCSTTFQLQIRAGQGSSTLVESGRVLPLKIHRDEETGKILNLVFVWADDGEKLKVDVPVVFNGLDHCPGLKKVLMSHVPSVLLQSTCSYYRGGNLQSIRSTLKLLGPAEHIPSKIEIDVSKLDIDDKVLLQDVVFHPSLKLLSKNETMPVCKIVATSPVKEPKAVPA</sequence>
<dbReference type="SUPFAM" id="SSF50715">
    <property type="entry name" value="Ribosomal protein L25-like"/>
    <property type="match status" value="1"/>
</dbReference>
<dbReference type="InterPro" id="IPR020930">
    <property type="entry name" value="Ribosomal_uL5_bac-type"/>
</dbReference>
<dbReference type="PANTHER" id="PTHR33284:SF2">
    <property type="entry name" value="RIBOSOMAL PROTEIN L25_GLN-TRNA SYNTHETASE, ANTI-CODON-BINDING DOMAIN-CONTAINING PROTEIN"/>
    <property type="match status" value="1"/>
</dbReference>
<reference evidence="2" key="1">
    <citation type="journal article" date="2014" name="Nat. Commun.">
        <title>The emerging biofuel crop Camelina sativa retains a highly undifferentiated hexaploid genome structure.</title>
        <authorList>
            <person name="Kagale S."/>
            <person name="Koh C."/>
            <person name="Nixon J."/>
            <person name="Bollina V."/>
            <person name="Clarke W.E."/>
            <person name="Tuteja R."/>
            <person name="Spillane C."/>
            <person name="Robinson S.J."/>
            <person name="Links M.G."/>
            <person name="Clarke C."/>
            <person name="Higgins E.E."/>
            <person name="Huebert T."/>
            <person name="Sharpe A.G."/>
            <person name="Parkin I.A."/>
        </authorList>
    </citation>
    <scope>NUCLEOTIDE SEQUENCE [LARGE SCALE GENOMIC DNA]</scope>
    <source>
        <strain evidence="2">cv. DH55</strain>
    </source>
</reference>
<protein>
    <submittedName>
        <fullName evidence="3">Uncharacterized protein LOC104762878 isoform X1</fullName>
    </submittedName>
</protein>
<dbReference type="InterPro" id="IPR037121">
    <property type="entry name" value="Ribosomal_bL25_C"/>
</dbReference>
<dbReference type="RefSeq" id="XP_010484577.1">
    <property type="nucleotide sequence ID" value="XM_010486275.2"/>
</dbReference>
<reference evidence="3" key="2">
    <citation type="submission" date="2025-08" db="UniProtKB">
        <authorList>
            <consortium name="RefSeq"/>
        </authorList>
    </citation>
    <scope>IDENTIFICATION</scope>
    <source>
        <tissue evidence="3">Leaf</tissue>
    </source>
</reference>
<gene>
    <name evidence="3" type="primary">LOC104762878</name>
</gene>
<evidence type="ECO:0000259" key="1">
    <source>
        <dbReference type="Pfam" id="PF14693"/>
    </source>
</evidence>
<dbReference type="InterPro" id="IPR029751">
    <property type="entry name" value="Ribosomal_L25_dom"/>
</dbReference>
<keyword evidence="2" id="KW-1185">Reference proteome</keyword>
<dbReference type="CDD" id="cd00495">
    <property type="entry name" value="Ribosomal_L25_TL5_CTC"/>
    <property type="match status" value="1"/>
</dbReference>
<feature type="domain" description="Large ribosomal subunit protein bL25 beta" evidence="1">
    <location>
        <begin position="192"/>
        <end position="257"/>
    </location>
</feature>
<accession>A0ABM0XE48</accession>
<name>A0ABM0XE48_CAMSA</name>
<dbReference type="Pfam" id="PF14693">
    <property type="entry name" value="Ribosomal_TL5_C"/>
    <property type="match status" value="1"/>
</dbReference>
<dbReference type="InterPro" id="IPR011035">
    <property type="entry name" value="Ribosomal_bL25/Gln-tRNA_synth"/>
</dbReference>
<evidence type="ECO:0000313" key="3">
    <source>
        <dbReference type="RefSeq" id="XP_010484577.1"/>
    </source>
</evidence>
<dbReference type="Proteomes" id="UP000694864">
    <property type="component" value="Chromosome 18"/>
</dbReference>
<dbReference type="InterPro" id="IPR020057">
    <property type="entry name" value="Ribosomal_bL25_b-dom"/>
</dbReference>
<organism evidence="2 3">
    <name type="scientific">Camelina sativa</name>
    <name type="common">False flax</name>
    <name type="synonym">Myagrum sativum</name>
    <dbReference type="NCBI Taxonomy" id="90675"/>
    <lineage>
        <taxon>Eukaryota</taxon>
        <taxon>Viridiplantae</taxon>
        <taxon>Streptophyta</taxon>
        <taxon>Embryophyta</taxon>
        <taxon>Tracheophyta</taxon>
        <taxon>Spermatophyta</taxon>
        <taxon>Magnoliopsida</taxon>
        <taxon>eudicotyledons</taxon>
        <taxon>Gunneridae</taxon>
        <taxon>Pentapetalae</taxon>
        <taxon>rosids</taxon>
        <taxon>malvids</taxon>
        <taxon>Brassicales</taxon>
        <taxon>Brassicaceae</taxon>
        <taxon>Camelineae</taxon>
        <taxon>Camelina</taxon>
    </lineage>
</organism>